<dbReference type="InterPro" id="IPR012340">
    <property type="entry name" value="NA-bd_OB-fold"/>
</dbReference>
<organism evidence="11 12">
    <name type="scientific">candidate division WWE3 bacterium</name>
    <dbReference type="NCBI Taxonomy" id="2053526"/>
    <lineage>
        <taxon>Bacteria</taxon>
        <taxon>Katanobacteria</taxon>
    </lineage>
</organism>
<dbReference type="InterPro" id="IPR033454">
    <property type="entry name" value="RecG_wedge"/>
</dbReference>
<dbReference type="AlphaFoldDB" id="A0A928Y6C5"/>
<protein>
    <recommendedName>
        <fullName evidence="8">Probable DNA 3'-5' helicase RecG</fullName>
    </recommendedName>
</protein>
<dbReference type="InterPro" id="IPR014001">
    <property type="entry name" value="Helicase_ATP-bd"/>
</dbReference>
<dbReference type="SMART" id="SM00487">
    <property type="entry name" value="DEXDc"/>
    <property type="match status" value="1"/>
</dbReference>
<dbReference type="Pfam" id="PF00271">
    <property type="entry name" value="Helicase_C"/>
    <property type="match status" value="1"/>
</dbReference>
<dbReference type="CDD" id="cd04488">
    <property type="entry name" value="RecG_wedge_OBF"/>
    <property type="match status" value="1"/>
</dbReference>
<dbReference type="EMBL" id="JABTTY010000001">
    <property type="protein sequence ID" value="MBE7524994.1"/>
    <property type="molecule type" value="Genomic_DNA"/>
</dbReference>
<comment type="caution">
    <text evidence="11">The sequence shown here is derived from an EMBL/GenBank/DDBJ whole genome shotgun (WGS) entry which is preliminary data.</text>
</comment>
<dbReference type="InterPro" id="IPR045562">
    <property type="entry name" value="RecG_dom3_C"/>
</dbReference>
<evidence type="ECO:0000256" key="4">
    <source>
        <dbReference type="ARBA" id="ARBA00022806"/>
    </source>
</evidence>
<keyword evidence="5" id="KW-0067">ATP-binding</keyword>
<evidence type="ECO:0000256" key="6">
    <source>
        <dbReference type="ARBA" id="ARBA00023125"/>
    </source>
</evidence>
<gene>
    <name evidence="11" type="primary">recG</name>
    <name evidence="11" type="ORF">HS096_01165</name>
</gene>
<dbReference type="SMART" id="SM00490">
    <property type="entry name" value="HELICc"/>
    <property type="match status" value="1"/>
</dbReference>
<dbReference type="SUPFAM" id="SSF50249">
    <property type="entry name" value="Nucleic acid-binding proteins"/>
    <property type="match status" value="1"/>
</dbReference>
<evidence type="ECO:0000256" key="2">
    <source>
        <dbReference type="ARBA" id="ARBA00022763"/>
    </source>
</evidence>
<dbReference type="PANTHER" id="PTHR47964:SF1">
    <property type="entry name" value="ATP-DEPENDENT DNA HELICASE HOMOLOG RECG, CHLOROPLASTIC"/>
    <property type="match status" value="1"/>
</dbReference>
<dbReference type="Gene3D" id="3.40.50.300">
    <property type="entry name" value="P-loop containing nucleotide triphosphate hydrolases"/>
    <property type="match status" value="2"/>
</dbReference>
<dbReference type="InterPro" id="IPR047112">
    <property type="entry name" value="RecG/Mfd"/>
</dbReference>
<dbReference type="Pfam" id="PF17191">
    <property type="entry name" value="RecG_wedge"/>
    <property type="match status" value="1"/>
</dbReference>
<dbReference type="InterPro" id="IPR001650">
    <property type="entry name" value="Helicase_C-like"/>
</dbReference>
<dbReference type="PROSITE" id="PS51192">
    <property type="entry name" value="HELICASE_ATP_BIND_1"/>
    <property type="match status" value="1"/>
</dbReference>
<evidence type="ECO:0000313" key="12">
    <source>
        <dbReference type="Proteomes" id="UP000710385"/>
    </source>
</evidence>
<evidence type="ECO:0000256" key="8">
    <source>
        <dbReference type="ARBA" id="ARBA00049819"/>
    </source>
</evidence>
<evidence type="ECO:0000256" key="3">
    <source>
        <dbReference type="ARBA" id="ARBA00022801"/>
    </source>
</evidence>
<dbReference type="Proteomes" id="UP000710385">
    <property type="component" value="Unassembled WGS sequence"/>
</dbReference>
<dbReference type="NCBIfam" id="NF008168">
    <property type="entry name" value="PRK10917.2-2"/>
    <property type="match status" value="1"/>
</dbReference>
<evidence type="ECO:0000256" key="1">
    <source>
        <dbReference type="ARBA" id="ARBA00022741"/>
    </source>
</evidence>
<evidence type="ECO:0000256" key="7">
    <source>
        <dbReference type="ARBA" id="ARBA00023204"/>
    </source>
</evidence>
<sequence>MLKTGDSVREIPELNAAQKRAIKSYGAETVGDLLDMLPRRYDDYSRTVSIGDAPIGQPVTLKVRVESIGKQPGFRRRITIIRASLKDSTGSLRVIWFNQPWLLEKLPAGKEIFLSGTIQFRPKFGRQMSNPIWEPIDSEGVTSGTVAPVYPLMGSVAQKTMRELMARVIENLDEAPDPLPADIRETCGLLTRTDAYKAVHRPRTLGIAEEGRRRLAFDELLVYRLALGSARHEADKAGAPSVSFDERFAKRFVASLPFPLTDDQRRAAWASILDMQQTRPMRRLLQGDVGSGKTVVAAFLMSLTYRAGESAALMAPTEILAKQHGRSLRRFLQETGQAPVLLLTSSEKRLWEGGEEKTLKLHEARERIREGRILVIGTHALLERDMLPPDTALAVVDEQHRFGVTQREALAVAPRPDGLVPHLLSMTATPIPRSLALTLYGDLDVSVIRQKPSGRMEIKTKVLTGADREQAYAAVVAEVKKSHRAFVVCPIIDESDKLGVKSATEEAKRLAAGPLKGLRIGLLHGRMPPADKDGVMQSFAEGLLDVLIATTVVEVGVDVPEATVMLIEGAERFGLAQLHQLRGRVGRSSRVSSCYLLSDADGPALERLKVLERTNDGFVVAEEDLQRRGEGNVLGTEQSGQAVFRAARTSDIDLMAMAGKAADELLNKDTELAQVPELHTLVERVRKTSHQE</sequence>
<name>A0A928Y6C5_UNCKA</name>
<evidence type="ECO:0000259" key="9">
    <source>
        <dbReference type="PROSITE" id="PS51192"/>
    </source>
</evidence>
<dbReference type="SUPFAM" id="SSF52540">
    <property type="entry name" value="P-loop containing nucleoside triphosphate hydrolases"/>
    <property type="match status" value="2"/>
</dbReference>
<dbReference type="Gene3D" id="2.40.50.140">
    <property type="entry name" value="Nucleic acid-binding proteins"/>
    <property type="match status" value="1"/>
</dbReference>
<evidence type="ECO:0000256" key="5">
    <source>
        <dbReference type="ARBA" id="ARBA00022840"/>
    </source>
</evidence>
<dbReference type="PANTHER" id="PTHR47964">
    <property type="entry name" value="ATP-DEPENDENT DNA HELICASE HOMOLOG RECG, CHLOROPLASTIC"/>
    <property type="match status" value="1"/>
</dbReference>
<keyword evidence="6" id="KW-0238">DNA-binding</keyword>
<dbReference type="Pfam" id="PF19833">
    <property type="entry name" value="RecG_dom3_C"/>
    <property type="match status" value="1"/>
</dbReference>
<proteinExistence type="predicted"/>
<dbReference type="GO" id="GO:0003677">
    <property type="term" value="F:DNA binding"/>
    <property type="evidence" value="ECO:0007669"/>
    <property type="project" value="UniProtKB-KW"/>
</dbReference>
<feature type="domain" description="Helicase ATP-binding" evidence="9">
    <location>
        <begin position="274"/>
        <end position="448"/>
    </location>
</feature>
<keyword evidence="2" id="KW-0227">DNA damage</keyword>
<dbReference type="Pfam" id="PF00270">
    <property type="entry name" value="DEAD"/>
    <property type="match status" value="1"/>
</dbReference>
<evidence type="ECO:0000313" key="11">
    <source>
        <dbReference type="EMBL" id="MBE7524994.1"/>
    </source>
</evidence>
<reference evidence="11" key="1">
    <citation type="submission" date="2020-05" db="EMBL/GenBank/DDBJ databases">
        <title>High-Quality Genomes of Partial-Nitritation/Anammox System by Hierarchical Clustering Based Hybrid Assembly.</title>
        <authorList>
            <person name="Liu L."/>
            <person name="Wang Y."/>
            <person name="Che Y."/>
            <person name="Chen Y."/>
            <person name="Xia Y."/>
            <person name="Luo R."/>
            <person name="Cheng S.H."/>
            <person name="Zheng C."/>
            <person name="Zhang T."/>
        </authorList>
    </citation>
    <scope>NUCLEOTIDE SEQUENCE</scope>
    <source>
        <strain evidence="11">H1_PAT1</strain>
    </source>
</reference>
<keyword evidence="4 11" id="KW-0347">Helicase</keyword>
<feature type="domain" description="Helicase C-terminal" evidence="10">
    <location>
        <begin position="467"/>
        <end position="626"/>
    </location>
</feature>
<keyword evidence="3" id="KW-0378">Hydrolase</keyword>
<evidence type="ECO:0000259" key="10">
    <source>
        <dbReference type="PROSITE" id="PS51194"/>
    </source>
</evidence>
<dbReference type="GO" id="GO:0006281">
    <property type="term" value="P:DNA repair"/>
    <property type="evidence" value="ECO:0007669"/>
    <property type="project" value="UniProtKB-KW"/>
</dbReference>
<dbReference type="GO" id="GO:0016787">
    <property type="term" value="F:hydrolase activity"/>
    <property type="evidence" value="ECO:0007669"/>
    <property type="project" value="UniProtKB-KW"/>
</dbReference>
<accession>A0A928Y6C5</accession>
<dbReference type="GO" id="GO:0005524">
    <property type="term" value="F:ATP binding"/>
    <property type="evidence" value="ECO:0007669"/>
    <property type="project" value="UniProtKB-KW"/>
</dbReference>
<dbReference type="GO" id="GO:0003678">
    <property type="term" value="F:DNA helicase activity"/>
    <property type="evidence" value="ECO:0007669"/>
    <property type="project" value="TreeGrafter"/>
</dbReference>
<keyword evidence="1" id="KW-0547">Nucleotide-binding</keyword>
<keyword evidence="7" id="KW-0234">DNA repair</keyword>
<dbReference type="InterPro" id="IPR011545">
    <property type="entry name" value="DEAD/DEAH_box_helicase_dom"/>
</dbReference>
<dbReference type="PROSITE" id="PS51194">
    <property type="entry name" value="HELICASE_CTER"/>
    <property type="match status" value="1"/>
</dbReference>
<dbReference type="InterPro" id="IPR027417">
    <property type="entry name" value="P-loop_NTPase"/>
</dbReference>